<gene>
    <name evidence="10" type="primary">ttk_1</name>
    <name evidence="10" type="ORF">E2C01_003063</name>
</gene>
<dbReference type="GO" id="GO:0007464">
    <property type="term" value="P:R3/R4 cell fate commitment"/>
    <property type="evidence" value="ECO:0007669"/>
    <property type="project" value="UniProtKB-ARBA"/>
</dbReference>
<dbReference type="InterPro" id="IPR051095">
    <property type="entry name" value="Dros_DevTransReg"/>
</dbReference>
<name>A0A5B7CLD0_PORTR</name>
<dbReference type="SUPFAM" id="SSF54695">
    <property type="entry name" value="POZ domain"/>
    <property type="match status" value="1"/>
</dbReference>
<dbReference type="SMART" id="SM00225">
    <property type="entry name" value="BTB"/>
    <property type="match status" value="1"/>
</dbReference>
<keyword evidence="1" id="KW-0217">Developmental protein</keyword>
<dbReference type="OrthoDB" id="8922241at2759"/>
<dbReference type="CDD" id="cd18315">
    <property type="entry name" value="BTB_POZ_BAB-like"/>
    <property type="match status" value="1"/>
</dbReference>
<comment type="caution">
    <text evidence="10">The sequence shown here is derived from an EMBL/GenBank/DDBJ whole genome shotgun (WGS) entry which is preliminary data.</text>
</comment>
<evidence type="ECO:0000256" key="7">
    <source>
        <dbReference type="SAM" id="MobiDB-lite"/>
    </source>
</evidence>
<evidence type="ECO:0000256" key="1">
    <source>
        <dbReference type="ARBA" id="ARBA00022473"/>
    </source>
</evidence>
<dbReference type="SMART" id="SM00355">
    <property type="entry name" value="ZnF_C2H2"/>
    <property type="match status" value="4"/>
</dbReference>
<dbReference type="GO" id="GO:0008270">
    <property type="term" value="F:zinc ion binding"/>
    <property type="evidence" value="ECO:0007669"/>
    <property type="project" value="UniProtKB-KW"/>
</dbReference>
<evidence type="ECO:0000256" key="2">
    <source>
        <dbReference type="ARBA" id="ARBA00022782"/>
    </source>
</evidence>
<feature type="compositionally biased region" description="Polar residues" evidence="7">
    <location>
        <begin position="123"/>
        <end position="133"/>
    </location>
</feature>
<dbReference type="EMBL" id="VSRR010000117">
    <property type="protein sequence ID" value="MPC10427.1"/>
    <property type="molecule type" value="Genomic_DNA"/>
</dbReference>
<dbReference type="PANTHER" id="PTHR23110:SF111">
    <property type="entry name" value="LONGITUDINALS LACKING PROTEIN, ISOFORMS F_I_K_T"/>
    <property type="match status" value="1"/>
</dbReference>
<dbReference type="Pfam" id="PF00096">
    <property type="entry name" value="zf-C2H2"/>
    <property type="match status" value="2"/>
</dbReference>
<keyword evidence="11" id="KW-1185">Reference proteome</keyword>
<dbReference type="InterPro" id="IPR013087">
    <property type="entry name" value="Znf_C2H2_type"/>
</dbReference>
<evidence type="ECO:0000256" key="5">
    <source>
        <dbReference type="ARBA" id="ARBA00037382"/>
    </source>
</evidence>
<protein>
    <submittedName>
        <fullName evidence="10">Protein tramtrack, alpha isoform</fullName>
    </submittedName>
</protein>
<dbReference type="FunFam" id="3.30.160.60:FF:001818">
    <property type="entry name" value="GDNF-inducible zinc finger protein 1 isoform X1"/>
    <property type="match status" value="1"/>
</dbReference>
<evidence type="ECO:0000256" key="6">
    <source>
        <dbReference type="PROSITE-ProRule" id="PRU00042"/>
    </source>
</evidence>
<dbReference type="Gene3D" id="3.30.160.60">
    <property type="entry name" value="Classic Zinc Finger"/>
    <property type="match status" value="4"/>
</dbReference>
<dbReference type="GO" id="GO:0035167">
    <property type="term" value="P:larval lymph gland hemopoiesis"/>
    <property type="evidence" value="ECO:0007669"/>
    <property type="project" value="UniProtKB-ARBA"/>
</dbReference>
<keyword evidence="4" id="KW-0539">Nucleus</keyword>
<accession>A0A5B7CLD0</accession>
<feature type="compositionally biased region" description="Basic and acidic residues" evidence="7">
    <location>
        <begin position="138"/>
        <end position="148"/>
    </location>
</feature>
<dbReference type="InterPro" id="IPR036236">
    <property type="entry name" value="Znf_C2H2_sf"/>
</dbReference>
<dbReference type="GO" id="GO:0008406">
    <property type="term" value="P:gonad development"/>
    <property type="evidence" value="ECO:0007669"/>
    <property type="project" value="UniProtKB-ARBA"/>
</dbReference>
<keyword evidence="3" id="KW-0524">Neurogenesis</keyword>
<evidence type="ECO:0000313" key="10">
    <source>
        <dbReference type="EMBL" id="MPC10427.1"/>
    </source>
</evidence>
<dbReference type="GO" id="GO:0005634">
    <property type="term" value="C:nucleus"/>
    <property type="evidence" value="ECO:0007669"/>
    <property type="project" value="TreeGrafter"/>
</dbReference>
<feature type="domain" description="C2H2-type" evidence="9">
    <location>
        <begin position="399"/>
        <end position="426"/>
    </location>
</feature>
<dbReference type="GO" id="GO:0007526">
    <property type="term" value="P:larval somatic muscle development"/>
    <property type="evidence" value="ECO:0007669"/>
    <property type="project" value="UniProtKB-ARBA"/>
</dbReference>
<evidence type="ECO:0000256" key="3">
    <source>
        <dbReference type="ARBA" id="ARBA00022902"/>
    </source>
</evidence>
<dbReference type="AlphaFoldDB" id="A0A5B7CLD0"/>
<organism evidence="10 11">
    <name type="scientific">Portunus trituberculatus</name>
    <name type="common">Swimming crab</name>
    <name type="synonym">Neptunus trituberculatus</name>
    <dbReference type="NCBI Taxonomy" id="210409"/>
    <lineage>
        <taxon>Eukaryota</taxon>
        <taxon>Metazoa</taxon>
        <taxon>Ecdysozoa</taxon>
        <taxon>Arthropoda</taxon>
        <taxon>Crustacea</taxon>
        <taxon>Multicrustacea</taxon>
        <taxon>Malacostraca</taxon>
        <taxon>Eumalacostraca</taxon>
        <taxon>Eucarida</taxon>
        <taxon>Decapoda</taxon>
        <taxon>Pleocyemata</taxon>
        <taxon>Brachyura</taxon>
        <taxon>Eubrachyura</taxon>
        <taxon>Portunoidea</taxon>
        <taxon>Portunidae</taxon>
        <taxon>Portuninae</taxon>
        <taxon>Portunus</taxon>
    </lineage>
</organism>
<dbReference type="PROSITE" id="PS50157">
    <property type="entry name" value="ZINC_FINGER_C2H2_2"/>
    <property type="match status" value="2"/>
</dbReference>
<dbReference type="Pfam" id="PF00651">
    <property type="entry name" value="BTB"/>
    <property type="match status" value="1"/>
</dbReference>
<dbReference type="PANTHER" id="PTHR23110">
    <property type="entry name" value="BTB DOMAIN TRANSCRIPTION FACTOR"/>
    <property type="match status" value="1"/>
</dbReference>
<evidence type="ECO:0000259" key="8">
    <source>
        <dbReference type="PROSITE" id="PS50097"/>
    </source>
</evidence>
<dbReference type="InterPro" id="IPR000210">
    <property type="entry name" value="BTB/POZ_dom"/>
</dbReference>
<dbReference type="GO" id="GO:0045467">
    <property type="term" value="P:R7 cell development"/>
    <property type="evidence" value="ECO:0007669"/>
    <property type="project" value="UniProtKB-ARBA"/>
</dbReference>
<dbReference type="Gene3D" id="3.30.710.10">
    <property type="entry name" value="Potassium Channel Kv1.1, Chain A"/>
    <property type="match status" value="1"/>
</dbReference>
<comment type="function">
    <text evidence="5">Putative transcription factor required for axon growth and guidance in the central and peripheral nervous systems. Repels CNS axons away from the midline by promoting the expression of the midline repellent sli and its receptor robo.</text>
</comment>
<reference evidence="10 11" key="1">
    <citation type="submission" date="2019-05" db="EMBL/GenBank/DDBJ databases">
        <title>Another draft genome of Portunus trituberculatus and its Hox gene families provides insights of decapod evolution.</title>
        <authorList>
            <person name="Jeong J.-H."/>
            <person name="Song I."/>
            <person name="Kim S."/>
            <person name="Choi T."/>
            <person name="Kim D."/>
            <person name="Ryu S."/>
            <person name="Kim W."/>
        </authorList>
    </citation>
    <scope>NUCLEOTIDE SEQUENCE [LARGE SCALE GENOMIC DNA]</scope>
    <source>
        <tissue evidence="10">Muscle</tissue>
    </source>
</reference>
<dbReference type="GO" id="GO:0016199">
    <property type="term" value="P:axon midline choice point recognition"/>
    <property type="evidence" value="ECO:0007669"/>
    <property type="project" value="UniProtKB-ARBA"/>
</dbReference>
<keyword evidence="6" id="KW-0862">Zinc</keyword>
<dbReference type="InterPro" id="IPR011333">
    <property type="entry name" value="SKP1/BTB/POZ_sf"/>
</dbReference>
<keyword evidence="6" id="KW-0479">Metal-binding</keyword>
<dbReference type="GO" id="GO:0048813">
    <property type="term" value="P:dendrite morphogenesis"/>
    <property type="evidence" value="ECO:0007669"/>
    <property type="project" value="UniProtKB-ARBA"/>
</dbReference>
<sequence>MEAEVLALKWNNHQSIFYHIISGLRTKGNYTDVTLACDGKFYPVHKLVLSTCSEYFSDIFDRTPCKNPVIVLKDIQCQDLEFLLDYMYIGEVNVRQNDLASLIKAAECLRIKGLAVPDDDGSKPQTPSVNNSGSTHHRPSDSHSRDHTSPAAKRRRTDERRVSVSSVDALPHNPPSGDRSSEEPTSLNDHHDRHLHHTQQKENVGVEVRLEAEEPAAIPNIKLEQDLGYNDNYDASMQSGTASYDEDGYLHAAEKNNVNAKVEVEATSEGMEDDLGVTFSNMLQSSISSTDGVDHPPGLHPHASLDGWEGGAGGRVIPGHTLQPSSAAHTTPLATQQQQKAAAAALGLLHSAGDSQTPLRLLPHQHGGTPFTQQNIMVGEALLSGEFLQQNEKAHHRDYVCQFCGREFSHRTNLQAHVRIHTGEKPFHCLYCPYRTALKGNLKMHSISKHKADWKSIKHLVHPMSEEDKWSASREKEFGSGGELHCPICGRASSRRDNLERHIRSHLGDKPFKCPFCSFRSQLKWNMKSHIERRHPQNCATPHQQ</sequence>
<feature type="region of interest" description="Disordered" evidence="7">
    <location>
        <begin position="115"/>
        <end position="205"/>
    </location>
</feature>
<keyword evidence="6" id="KW-0863">Zinc-finger</keyword>
<feature type="domain" description="BTB" evidence="8">
    <location>
        <begin position="31"/>
        <end position="96"/>
    </location>
</feature>
<dbReference type="GO" id="GO:0045476">
    <property type="term" value="P:nurse cell apoptotic process"/>
    <property type="evidence" value="ECO:0007669"/>
    <property type="project" value="UniProtKB-ARBA"/>
</dbReference>
<evidence type="ECO:0000256" key="4">
    <source>
        <dbReference type="ARBA" id="ARBA00023242"/>
    </source>
</evidence>
<dbReference type="PROSITE" id="PS50097">
    <property type="entry name" value="BTB"/>
    <property type="match status" value="1"/>
</dbReference>
<proteinExistence type="predicted"/>
<dbReference type="PROSITE" id="PS00028">
    <property type="entry name" value="ZINC_FINGER_C2H2_1"/>
    <property type="match status" value="1"/>
</dbReference>
<dbReference type="GO" id="GO:0006357">
    <property type="term" value="P:regulation of transcription by RNA polymerase II"/>
    <property type="evidence" value="ECO:0007669"/>
    <property type="project" value="TreeGrafter"/>
</dbReference>
<feature type="domain" description="C2H2-type" evidence="9">
    <location>
        <begin position="484"/>
        <end position="511"/>
    </location>
</feature>
<dbReference type="SUPFAM" id="SSF57667">
    <property type="entry name" value="beta-beta-alpha zinc fingers"/>
    <property type="match status" value="2"/>
</dbReference>
<keyword evidence="2" id="KW-0221">Differentiation</keyword>
<dbReference type="Proteomes" id="UP000324222">
    <property type="component" value="Unassembled WGS sequence"/>
</dbReference>
<evidence type="ECO:0000313" key="11">
    <source>
        <dbReference type="Proteomes" id="UP000324222"/>
    </source>
</evidence>
<evidence type="ECO:0000259" key="9">
    <source>
        <dbReference type="PROSITE" id="PS50157"/>
    </source>
</evidence>